<dbReference type="Proteomes" id="UP001470230">
    <property type="component" value="Unassembled WGS sequence"/>
</dbReference>
<comment type="caution">
    <text evidence="3">The sequence shown here is derived from an EMBL/GenBank/DDBJ whole genome shotgun (WGS) entry which is preliminary data.</text>
</comment>
<name>A0ABR2K467_9EUKA</name>
<evidence type="ECO:0008006" key="5">
    <source>
        <dbReference type="Google" id="ProtNLM"/>
    </source>
</evidence>
<feature type="region of interest" description="Disordered" evidence="2">
    <location>
        <begin position="1"/>
        <end position="25"/>
    </location>
</feature>
<feature type="coiled-coil region" evidence="1">
    <location>
        <begin position="182"/>
        <end position="307"/>
    </location>
</feature>
<feature type="compositionally biased region" description="Basic and acidic residues" evidence="2">
    <location>
        <begin position="626"/>
        <end position="645"/>
    </location>
</feature>
<feature type="coiled-coil region" evidence="1">
    <location>
        <begin position="76"/>
        <end position="154"/>
    </location>
</feature>
<gene>
    <name evidence="3" type="ORF">M9Y10_041173</name>
</gene>
<keyword evidence="4" id="KW-1185">Reference proteome</keyword>
<evidence type="ECO:0000256" key="1">
    <source>
        <dbReference type="SAM" id="Coils"/>
    </source>
</evidence>
<protein>
    <recommendedName>
        <fullName evidence="5">Viral A-type inclusion protein</fullName>
    </recommendedName>
</protein>
<accession>A0ABR2K467</accession>
<keyword evidence="1" id="KW-0175">Coiled coil</keyword>
<sequence length="778" mass="90761">MQSQISQRKSQMNEDPFASDSEDSSNFYADVIENVDSIEKTVQKCIQEKSIDDLSSIVSALLSLKKTISEKSESVSDEINNALFQLSAENDQLKSKLNLSNKKCEALTKEVEKIKANKSEIDLDDEISELQLDKANLQIEIENIRIENEEMKQKLHSIHSSEIQNEVLIEWREKYFNIKEEKSALLNKIETIKAENDQLKNEHSDMKEKMTNVNEIIENLNNKTNENEKLNQKIDELALQIKQSKEKEYYDQIEQNKQTIVSLQTEITSQKLKIDELNQKLSQFDVIKNLNEQLKLENGQIGRYKLQVLEMEKLLANHEATILENVEVKTENKNLKKKSYAFQEKLKESLEQSNMLIQTLTEYRSKVSKITELENQNLELNDIIEKLQNELSEKDRVFESLQEKIEEKFSSLVRENKELKFALKEQVEIHEEQAKQQELDQKKIQILTEMNSESIGKLLIEKDAEIETLKKDNQTLQTISKVSAEQVFQFQAIIEKIKENVSLLSQENKNIKNDCMSMKDELQLKEEEVNELKSKISMLESINDDEFAEDEEVEVLKKENQELQSKLNLVEMADIISLRSRIKTLTDQLEESRFQNRLLAKKIQLINNKPNDNNDNADNISSTIENDNKNNDDIINDVDKGNHDENELEVDTDDDFVDIEVAPPVFIVEKKGLEDIRSEFVRYLNDVGKIDDVMKVIKNEDDKNIRNILNEIKKPDKNEINYLQNELNEATKKNKEMMDEINQLRIKSEQQSKEIDEMKHDSNMYQKHLDDLAHLLKK</sequence>
<proteinExistence type="predicted"/>
<evidence type="ECO:0000313" key="4">
    <source>
        <dbReference type="Proteomes" id="UP001470230"/>
    </source>
</evidence>
<feature type="compositionally biased region" description="Polar residues" evidence="2">
    <location>
        <begin position="1"/>
        <end position="10"/>
    </location>
</feature>
<feature type="region of interest" description="Disordered" evidence="2">
    <location>
        <begin position="610"/>
        <end position="648"/>
    </location>
</feature>
<feature type="coiled-coil region" evidence="1">
    <location>
        <begin position="494"/>
        <end position="573"/>
    </location>
</feature>
<feature type="coiled-coil region" evidence="1">
    <location>
        <begin position="370"/>
        <end position="440"/>
    </location>
</feature>
<feature type="compositionally biased region" description="Low complexity" evidence="2">
    <location>
        <begin position="610"/>
        <end position="619"/>
    </location>
</feature>
<reference evidence="3 4" key="1">
    <citation type="submission" date="2024-04" db="EMBL/GenBank/DDBJ databases">
        <title>Tritrichomonas musculus Genome.</title>
        <authorList>
            <person name="Alves-Ferreira E."/>
            <person name="Grigg M."/>
            <person name="Lorenzi H."/>
            <person name="Galac M."/>
        </authorList>
    </citation>
    <scope>NUCLEOTIDE SEQUENCE [LARGE SCALE GENOMIC DNA]</scope>
    <source>
        <strain evidence="3 4">EAF2021</strain>
    </source>
</reference>
<evidence type="ECO:0000256" key="2">
    <source>
        <dbReference type="SAM" id="MobiDB-lite"/>
    </source>
</evidence>
<feature type="coiled-coil region" evidence="1">
    <location>
        <begin position="720"/>
        <end position="761"/>
    </location>
</feature>
<evidence type="ECO:0000313" key="3">
    <source>
        <dbReference type="EMBL" id="KAK8885721.1"/>
    </source>
</evidence>
<organism evidence="3 4">
    <name type="scientific">Tritrichomonas musculus</name>
    <dbReference type="NCBI Taxonomy" id="1915356"/>
    <lineage>
        <taxon>Eukaryota</taxon>
        <taxon>Metamonada</taxon>
        <taxon>Parabasalia</taxon>
        <taxon>Tritrichomonadida</taxon>
        <taxon>Tritrichomonadidae</taxon>
        <taxon>Tritrichomonas</taxon>
    </lineage>
</organism>
<dbReference type="EMBL" id="JAPFFF010000007">
    <property type="protein sequence ID" value="KAK8885721.1"/>
    <property type="molecule type" value="Genomic_DNA"/>
</dbReference>